<organism evidence="1">
    <name type="scientific">Arion vulgaris</name>
    <dbReference type="NCBI Taxonomy" id="1028688"/>
    <lineage>
        <taxon>Eukaryota</taxon>
        <taxon>Metazoa</taxon>
        <taxon>Spiralia</taxon>
        <taxon>Lophotrochozoa</taxon>
        <taxon>Mollusca</taxon>
        <taxon>Gastropoda</taxon>
        <taxon>Heterobranchia</taxon>
        <taxon>Euthyneura</taxon>
        <taxon>Panpulmonata</taxon>
        <taxon>Eupulmonata</taxon>
        <taxon>Stylommatophora</taxon>
        <taxon>Helicina</taxon>
        <taxon>Arionoidea</taxon>
        <taxon>Arionidae</taxon>
        <taxon>Arion</taxon>
    </lineage>
</organism>
<evidence type="ECO:0000313" key="1">
    <source>
        <dbReference type="EMBL" id="CEK96797.1"/>
    </source>
</evidence>
<protein>
    <submittedName>
        <fullName evidence="1">Uncharacterized protein</fullName>
    </submittedName>
</protein>
<proteinExistence type="predicted"/>
<name>A0A0B7BV38_9EUPU</name>
<accession>A0A0B7BV38</accession>
<reference evidence="1" key="1">
    <citation type="submission" date="2014-12" db="EMBL/GenBank/DDBJ databases">
        <title>Insight into the proteome of Arion vulgaris.</title>
        <authorList>
            <person name="Aradska J."/>
            <person name="Bulat T."/>
            <person name="Smidak R."/>
            <person name="Sarate P."/>
            <person name="Gangsoo J."/>
            <person name="Sialana F."/>
            <person name="Bilban M."/>
            <person name="Lubec G."/>
        </authorList>
    </citation>
    <scope>NUCLEOTIDE SEQUENCE</scope>
    <source>
        <tissue evidence="1">Skin</tissue>
    </source>
</reference>
<dbReference type="EMBL" id="HACG01049932">
    <property type="protein sequence ID" value="CEK96797.1"/>
    <property type="molecule type" value="Transcribed_RNA"/>
</dbReference>
<gene>
    <name evidence="1" type="primary">ORF213486</name>
</gene>
<dbReference type="AlphaFoldDB" id="A0A0B7BV38"/>
<sequence>MNGHKLEVQTFKCHETCVCSKGSLDSERFEKAVDAMSRLYVTGKIHQFCGKHQP</sequence>